<accession>A0ABX0WZB8</accession>
<comment type="caution">
    <text evidence="1">The sequence shown here is derived from an EMBL/GenBank/DDBJ whole genome shotgun (WGS) entry which is preliminary data.</text>
</comment>
<reference evidence="1 2" key="1">
    <citation type="submission" date="2020-03" db="EMBL/GenBank/DDBJ databases">
        <title>Genomic Encyclopedia of Type Strains, Phase IV (KMG-IV): sequencing the most valuable type-strain genomes for metagenomic binning, comparative biology and taxonomic classification.</title>
        <authorList>
            <person name="Goeker M."/>
        </authorList>
    </citation>
    <scope>NUCLEOTIDE SEQUENCE [LARGE SCALE GENOMIC DNA]</scope>
    <source>
        <strain evidence="1 2">DSM 18888</strain>
    </source>
</reference>
<sequence>MPPQCDKEKAFFQNQLEKGFCNRFNKAANDLTHSLFQAVGRFSNVANPSSSAGSS</sequence>
<evidence type="ECO:0000313" key="2">
    <source>
        <dbReference type="Proteomes" id="UP000556869"/>
    </source>
</evidence>
<name>A0ABX0WZB8_9PROT</name>
<proteinExistence type="predicted"/>
<organism evidence="1 2">
    <name type="scientific">Thalassospira tepidiphila</name>
    <dbReference type="NCBI Taxonomy" id="393657"/>
    <lineage>
        <taxon>Bacteria</taxon>
        <taxon>Pseudomonadati</taxon>
        <taxon>Pseudomonadota</taxon>
        <taxon>Alphaproteobacteria</taxon>
        <taxon>Rhodospirillales</taxon>
        <taxon>Thalassospiraceae</taxon>
        <taxon>Thalassospira</taxon>
    </lineage>
</organism>
<keyword evidence="2" id="KW-1185">Reference proteome</keyword>
<dbReference type="Proteomes" id="UP000556869">
    <property type="component" value="Unassembled WGS sequence"/>
</dbReference>
<gene>
    <name evidence="1" type="ORF">GGR96_001797</name>
</gene>
<evidence type="ECO:0000313" key="1">
    <source>
        <dbReference type="EMBL" id="NJB74705.1"/>
    </source>
</evidence>
<dbReference type="EMBL" id="JAATJD010000002">
    <property type="protein sequence ID" value="NJB74705.1"/>
    <property type="molecule type" value="Genomic_DNA"/>
</dbReference>
<protein>
    <submittedName>
        <fullName evidence="1">Uncharacterized protein</fullName>
    </submittedName>
</protein>